<dbReference type="NCBIfam" id="NF038017">
    <property type="entry name" value="ABC_perm1"/>
    <property type="match status" value="1"/>
</dbReference>
<dbReference type="AlphaFoldDB" id="A0AAE3P3M1"/>
<dbReference type="GO" id="GO:0005886">
    <property type="term" value="C:plasma membrane"/>
    <property type="evidence" value="ECO:0007669"/>
    <property type="project" value="UniProtKB-SubCell"/>
</dbReference>
<dbReference type="EMBL" id="JAPHEG010000001">
    <property type="protein sequence ID" value="MDF2953100.1"/>
    <property type="molecule type" value="Genomic_DNA"/>
</dbReference>
<dbReference type="PANTHER" id="PTHR43632">
    <property type="entry name" value="PERMEASE COMPONENT OF TUNGSTATE ABC TRANSPORTER"/>
    <property type="match status" value="1"/>
</dbReference>
<evidence type="ECO:0000259" key="6">
    <source>
        <dbReference type="PROSITE" id="PS50928"/>
    </source>
</evidence>
<evidence type="ECO:0000313" key="7">
    <source>
        <dbReference type="EMBL" id="MDF2953100.1"/>
    </source>
</evidence>
<sequence>MEFLIEAFKKALFLIINLDRELLEIIFLSLKVSFSALIIASIFGIPLGAFLGMKKFPGKNAVIIFLNTGMGLPPVVVGLFLYMLFSRSGPLGFLHLLYTPTAMIIAQFVLAFPIVTALSQASIMKVDPIIKLAAKTLGATPFQVALTVIKEARYGILAGVIAGLGRVMAEVGAILIVGGNIAGYTRVMTTTIALETDKGNFELALALGIILLTISFLINITLYFIQKKGVPANTTWL</sequence>
<feature type="transmembrane region" description="Helical" evidence="5">
    <location>
        <begin position="203"/>
        <end position="225"/>
    </location>
</feature>
<keyword evidence="4 5" id="KW-0472">Membrane</keyword>
<name>A0AAE3P3M1_9BACT</name>
<comment type="similarity">
    <text evidence="5">Belongs to the binding-protein-dependent transport system permease family.</text>
</comment>
<evidence type="ECO:0000256" key="4">
    <source>
        <dbReference type="ARBA" id="ARBA00023136"/>
    </source>
</evidence>
<dbReference type="GO" id="GO:0055085">
    <property type="term" value="P:transmembrane transport"/>
    <property type="evidence" value="ECO:0007669"/>
    <property type="project" value="InterPro"/>
</dbReference>
<dbReference type="Gene3D" id="1.10.3720.10">
    <property type="entry name" value="MetI-like"/>
    <property type="match status" value="1"/>
</dbReference>
<feature type="transmembrane region" description="Helical" evidence="5">
    <location>
        <begin position="156"/>
        <end position="183"/>
    </location>
</feature>
<evidence type="ECO:0000256" key="2">
    <source>
        <dbReference type="ARBA" id="ARBA00022692"/>
    </source>
</evidence>
<keyword evidence="2 5" id="KW-0812">Transmembrane</keyword>
<evidence type="ECO:0000256" key="3">
    <source>
        <dbReference type="ARBA" id="ARBA00022989"/>
    </source>
</evidence>
<keyword evidence="3 5" id="KW-1133">Transmembrane helix</keyword>
<keyword evidence="5" id="KW-0813">Transport</keyword>
<reference evidence="7" key="1">
    <citation type="submission" date="2022-11" db="EMBL/GenBank/DDBJ databases">
        <title>Candidatus Alkanophaga archaea from heated hydrothermal vent sediment oxidize petroleum alkanes.</title>
        <authorList>
            <person name="Zehnle H."/>
            <person name="Laso-Perez R."/>
            <person name="Lipp J."/>
            <person name="Teske A."/>
            <person name="Wegener G."/>
        </authorList>
    </citation>
    <scope>NUCLEOTIDE SEQUENCE</scope>
    <source>
        <strain evidence="7">MCA70</strain>
    </source>
</reference>
<organism evidence="7 8">
    <name type="scientific">Candidatus Thermodesulfobacterium syntrophicum</name>
    <dbReference type="NCBI Taxonomy" id="3060442"/>
    <lineage>
        <taxon>Bacteria</taxon>
        <taxon>Pseudomonadati</taxon>
        <taxon>Thermodesulfobacteriota</taxon>
        <taxon>Thermodesulfobacteria</taxon>
        <taxon>Thermodesulfobacteriales</taxon>
        <taxon>Thermodesulfobacteriaceae</taxon>
        <taxon>Thermodesulfobacterium</taxon>
    </lineage>
</organism>
<dbReference type="InterPro" id="IPR049783">
    <property type="entry name" value="ABC_perm_TupB-like"/>
</dbReference>
<gene>
    <name evidence="7" type="ORF">OD816_000345</name>
</gene>
<feature type="transmembrane region" description="Helical" evidence="5">
    <location>
        <begin position="97"/>
        <end position="118"/>
    </location>
</feature>
<dbReference type="InterPro" id="IPR000515">
    <property type="entry name" value="MetI-like"/>
</dbReference>
<evidence type="ECO:0000313" key="8">
    <source>
        <dbReference type="Proteomes" id="UP001144110"/>
    </source>
</evidence>
<dbReference type="PANTHER" id="PTHR43632:SF1">
    <property type="entry name" value="PERMEASE COMPONENT OF TUNGSTATE ABC TRANSPORTER"/>
    <property type="match status" value="1"/>
</dbReference>
<dbReference type="Pfam" id="PF00528">
    <property type="entry name" value="BPD_transp_1"/>
    <property type="match status" value="1"/>
</dbReference>
<dbReference type="Proteomes" id="UP001144110">
    <property type="component" value="Unassembled WGS sequence"/>
</dbReference>
<dbReference type="SUPFAM" id="SSF161098">
    <property type="entry name" value="MetI-like"/>
    <property type="match status" value="1"/>
</dbReference>
<dbReference type="InterPro" id="IPR035906">
    <property type="entry name" value="MetI-like_sf"/>
</dbReference>
<dbReference type="CDD" id="cd06261">
    <property type="entry name" value="TM_PBP2"/>
    <property type="match status" value="1"/>
</dbReference>
<feature type="transmembrane region" description="Helical" evidence="5">
    <location>
        <begin position="63"/>
        <end position="85"/>
    </location>
</feature>
<feature type="domain" description="ABC transmembrane type-1" evidence="6">
    <location>
        <begin position="26"/>
        <end position="222"/>
    </location>
</feature>
<comment type="caution">
    <text evidence="7">The sequence shown here is derived from an EMBL/GenBank/DDBJ whole genome shotgun (WGS) entry which is preliminary data.</text>
</comment>
<accession>A0AAE3P3M1</accession>
<evidence type="ECO:0000256" key="5">
    <source>
        <dbReference type="RuleBase" id="RU363032"/>
    </source>
</evidence>
<comment type="subcellular location">
    <subcellularLocation>
        <location evidence="1 5">Cell membrane</location>
        <topology evidence="1 5">Multi-pass membrane protein</topology>
    </subcellularLocation>
</comment>
<feature type="transmembrane region" description="Helical" evidence="5">
    <location>
        <begin position="25"/>
        <end position="51"/>
    </location>
</feature>
<protein>
    <submittedName>
        <fullName evidence="7">ABC-type tungstate transport system</fullName>
    </submittedName>
</protein>
<evidence type="ECO:0000256" key="1">
    <source>
        <dbReference type="ARBA" id="ARBA00004651"/>
    </source>
</evidence>
<dbReference type="PROSITE" id="PS50928">
    <property type="entry name" value="ABC_TM1"/>
    <property type="match status" value="1"/>
</dbReference>
<proteinExistence type="inferred from homology"/>